<keyword evidence="1" id="KW-1133">Transmembrane helix</keyword>
<dbReference type="AlphaFoldDB" id="A0A2M8KD49"/>
<dbReference type="Pfam" id="PF08241">
    <property type="entry name" value="Methyltransf_11"/>
    <property type="match status" value="1"/>
</dbReference>
<dbReference type="EMBL" id="PFDW01000075">
    <property type="protein sequence ID" value="PJE57851.1"/>
    <property type="molecule type" value="Genomic_DNA"/>
</dbReference>
<protein>
    <recommendedName>
        <fullName evidence="2">Methyltransferase type 11 domain-containing protein</fullName>
    </recommendedName>
</protein>
<proteinExistence type="predicted"/>
<feature type="transmembrane region" description="Helical" evidence="1">
    <location>
        <begin position="159"/>
        <end position="179"/>
    </location>
</feature>
<organism evidence="3 4">
    <name type="scientific">Candidatus Portnoybacteria bacterium CG10_big_fil_rev_8_21_14_0_10_36_7</name>
    <dbReference type="NCBI Taxonomy" id="1974812"/>
    <lineage>
        <taxon>Bacteria</taxon>
        <taxon>Candidatus Portnoyibacteriota</taxon>
    </lineage>
</organism>
<dbReference type="CDD" id="cd02440">
    <property type="entry name" value="AdoMet_MTases"/>
    <property type="match status" value="1"/>
</dbReference>
<accession>A0A2M8KD49</accession>
<name>A0A2M8KD49_9BACT</name>
<evidence type="ECO:0000256" key="1">
    <source>
        <dbReference type="SAM" id="Phobius"/>
    </source>
</evidence>
<dbReference type="Proteomes" id="UP000231450">
    <property type="component" value="Unassembled WGS sequence"/>
</dbReference>
<dbReference type="InterPro" id="IPR013216">
    <property type="entry name" value="Methyltransf_11"/>
</dbReference>
<dbReference type="SUPFAM" id="SSF53335">
    <property type="entry name" value="S-adenosyl-L-methionine-dependent methyltransferases"/>
    <property type="match status" value="1"/>
</dbReference>
<gene>
    <name evidence="3" type="ORF">COU81_03830</name>
</gene>
<feature type="transmembrane region" description="Helical" evidence="1">
    <location>
        <begin position="95"/>
        <end position="114"/>
    </location>
</feature>
<evidence type="ECO:0000259" key="2">
    <source>
        <dbReference type="Pfam" id="PF08241"/>
    </source>
</evidence>
<keyword evidence="1" id="KW-0472">Membrane</keyword>
<dbReference type="InterPro" id="IPR029063">
    <property type="entry name" value="SAM-dependent_MTases_sf"/>
</dbReference>
<comment type="caution">
    <text evidence="3">The sequence shown here is derived from an EMBL/GenBank/DDBJ whole genome shotgun (WGS) entry which is preliminary data.</text>
</comment>
<dbReference type="Gene3D" id="3.40.50.150">
    <property type="entry name" value="Vaccinia Virus protein VP39"/>
    <property type="match status" value="1"/>
</dbReference>
<sequence length="205" mass="23987">MASLFRKEIYREFKKHQLGGNILDVGGNKDANYQKLFGGENKFTSINISGDCDYKVDVEKIRWPFKDEQFDFVLMINILEHLYNYNFALKEAKRVLKNGGLIICVVPFFLNLHASPNDYFRFTRQSLNKILEDAQFSNISIQEVGRGFFAVHYYLWQRFLPSFFDFLILPFIYLADSLLSSLAKILNAKYDKAEYPLGYLVKVKK</sequence>
<keyword evidence="1" id="KW-0812">Transmembrane</keyword>
<dbReference type="GO" id="GO:0008757">
    <property type="term" value="F:S-adenosylmethionine-dependent methyltransferase activity"/>
    <property type="evidence" value="ECO:0007669"/>
    <property type="project" value="InterPro"/>
</dbReference>
<feature type="domain" description="Methyltransferase type 11" evidence="2">
    <location>
        <begin position="55"/>
        <end position="104"/>
    </location>
</feature>
<evidence type="ECO:0000313" key="3">
    <source>
        <dbReference type="EMBL" id="PJE57851.1"/>
    </source>
</evidence>
<evidence type="ECO:0000313" key="4">
    <source>
        <dbReference type="Proteomes" id="UP000231450"/>
    </source>
</evidence>
<reference evidence="4" key="1">
    <citation type="submission" date="2017-09" db="EMBL/GenBank/DDBJ databases">
        <title>Depth-based differentiation of microbial function through sediment-hosted aquifers and enrichment of novel symbionts in the deep terrestrial subsurface.</title>
        <authorList>
            <person name="Probst A.J."/>
            <person name="Ladd B."/>
            <person name="Jarett J.K."/>
            <person name="Geller-Mcgrath D.E."/>
            <person name="Sieber C.M.K."/>
            <person name="Emerson J.B."/>
            <person name="Anantharaman K."/>
            <person name="Thomas B.C."/>
            <person name="Malmstrom R."/>
            <person name="Stieglmeier M."/>
            <person name="Klingl A."/>
            <person name="Woyke T."/>
            <person name="Ryan C.M."/>
            <person name="Banfield J.F."/>
        </authorList>
    </citation>
    <scope>NUCLEOTIDE SEQUENCE [LARGE SCALE GENOMIC DNA]</scope>
</reference>